<gene>
    <name evidence="7" type="ORF">BINO364_LOCUS8598</name>
</gene>
<dbReference type="GO" id="GO:0017109">
    <property type="term" value="C:glutamate-cysteine ligase complex"/>
    <property type="evidence" value="ECO:0007669"/>
    <property type="project" value="TreeGrafter"/>
</dbReference>
<dbReference type="PANTHER" id="PTHR11164:SF0">
    <property type="entry name" value="GLUTAMATE--CYSTEINE LIGASE CATALYTIC SUBUNIT"/>
    <property type="match status" value="1"/>
</dbReference>
<dbReference type="GO" id="GO:0005524">
    <property type="term" value="F:ATP binding"/>
    <property type="evidence" value="ECO:0007669"/>
    <property type="project" value="UniProtKB-UniRule"/>
</dbReference>
<keyword evidence="4 6" id="KW-0547">Nucleotide-binding</keyword>
<keyword evidence="5 6" id="KW-0067">ATP-binding</keyword>
<evidence type="ECO:0000256" key="6">
    <source>
        <dbReference type="RuleBase" id="RU367135"/>
    </source>
</evidence>
<evidence type="ECO:0000256" key="1">
    <source>
        <dbReference type="ARBA" id="ARBA00012220"/>
    </source>
</evidence>
<evidence type="ECO:0000313" key="7">
    <source>
        <dbReference type="EMBL" id="CAH0722675.1"/>
    </source>
</evidence>
<comment type="catalytic activity">
    <reaction evidence="6">
        <text>L-cysteine + L-glutamate + ATP = gamma-L-glutamyl-L-cysteine + ADP + phosphate + H(+)</text>
        <dbReference type="Rhea" id="RHEA:13285"/>
        <dbReference type="ChEBI" id="CHEBI:15378"/>
        <dbReference type="ChEBI" id="CHEBI:29985"/>
        <dbReference type="ChEBI" id="CHEBI:30616"/>
        <dbReference type="ChEBI" id="CHEBI:35235"/>
        <dbReference type="ChEBI" id="CHEBI:43474"/>
        <dbReference type="ChEBI" id="CHEBI:58173"/>
        <dbReference type="ChEBI" id="CHEBI:456216"/>
        <dbReference type="EC" id="6.3.2.2"/>
    </reaction>
</comment>
<evidence type="ECO:0000256" key="5">
    <source>
        <dbReference type="ARBA" id="ARBA00022840"/>
    </source>
</evidence>
<dbReference type="AlphaFoldDB" id="A0A8J9V9Z6"/>
<dbReference type="InterPro" id="IPR004308">
    <property type="entry name" value="GCS"/>
</dbReference>
<dbReference type="GO" id="GO:0004357">
    <property type="term" value="F:glutamate-cysteine ligase activity"/>
    <property type="evidence" value="ECO:0007669"/>
    <property type="project" value="UniProtKB-UniRule"/>
</dbReference>
<keyword evidence="8" id="KW-1185">Reference proteome</keyword>
<dbReference type="UniPathway" id="UPA00142">
    <property type="reaction ID" value="UER00209"/>
</dbReference>
<evidence type="ECO:0000256" key="4">
    <source>
        <dbReference type="ARBA" id="ARBA00022741"/>
    </source>
</evidence>
<evidence type="ECO:0000313" key="8">
    <source>
        <dbReference type="Proteomes" id="UP000838878"/>
    </source>
</evidence>
<keyword evidence="3 6" id="KW-0317">Glutathione biosynthesis</keyword>
<dbReference type="EMBL" id="OV170223">
    <property type="protein sequence ID" value="CAH0722675.1"/>
    <property type="molecule type" value="Genomic_DNA"/>
</dbReference>
<proteinExistence type="inferred from homology"/>
<reference evidence="7" key="1">
    <citation type="submission" date="2021-12" db="EMBL/GenBank/DDBJ databases">
        <authorList>
            <person name="Martin H S."/>
        </authorList>
    </citation>
    <scope>NUCLEOTIDE SEQUENCE</scope>
</reference>
<name>A0A8J9V9Z6_9NEOP</name>
<evidence type="ECO:0000256" key="2">
    <source>
        <dbReference type="ARBA" id="ARBA00022598"/>
    </source>
</evidence>
<organism evidence="7 8">
    <name type="scientific">Brenthis ino</name>
    <name type="common">lesser marbled fritillary</name>
    <dbReference type="NCBI Taxonomy" id="405034"/>
    <lineage>
        <taxon>Eukaryota</taxon>
        <taxon>Metazoa</taxon>
        <taxon>Ecdysozoa</taxon>
        <taxon>Arthropoda</taxon>
        <taxon>Hexapoda</taxon>
        <taxon>Insecta</taxon>
        <taxon>Pterygota</taxon>
        <taxon>Neoptera</taxon>
        <taxon>Endopterygota</taxon>
        <taxon>Lepidoptera</taxon>
        <taxon>Glossata</taxon>
        <taxon>Ditrysia</taxon>
        <taxon>Papilionoidea</taxon>
        <taxon>Nymphalidae</taxon>
        <taxon>Heliconiinae</taxon>
        <taxon>Argynnini</taxon>
        <taxon>Brenthis</taxon>
    </lineage>
</organism>
<protein>
    <recommendedName>
        <fullName evidence="1 6">Glutamate--cysteine ligase</fullName>
        <ecNumber evidence="1 6">6.3.2.2</ecNumber>
    </recommendedName>
    <alternativeName>
        <fullName evidence="6">Gamma-ECS</fullName>
    </alternativeName>
    <alternativeName>
        <fullName evidence="6">Gamma-glutamylcysteine synthetase</fullName>
    </alternativeName>
</protein>
<evidence type="ECO:0000256" key="3">
    <source>
        <dbReference type="ARBA" id="ARBA00022684"/>
    </source>
</evidence>
<comment type="pathway">
    <text evidence="6">Sulfur metabolism; glutathione biosynthesis; glutathione from L-cysteine and L-glutamate: step 1/2.</text>
</comment>
<accession>A0A8J9V9Z6</accession>
<sequence>MGLLSEGNPLSWKETRTLAEHVRQHGIEQFINLYNKLRDRTGDVLKWGDEASALQPRPHQCFPAMMIKVEYIIVKFDDENQRATVSLKSEELLPILQEKENTDPKSMCKINLS</sequence>
<dbReference type="OrthoDB" id="7939818at2759"/>
<dbReference type="PANTHER" id="PTHR11164">
    <property type="entry name" value="GLUTAMATE CYSTEINE LIGASE"/>
    <property type="match status" value="1"/>
</dbReference>
<dbReference type="GO" id="GO:0006750">
    <property type="term" value="P:glutathione biosynthetic process"/>
    <property type="evidence" value="ECO:0007669"/>
    <property type="project" value="UniProtKB-UniRule"/>
</dbReference>
<feature type="non-terminal residue" evidence="7">
    <location>
        <position position="113"/>
    </location>
</feature>
<dbReference type="EC" id="6.3.2.2" evidence="1 6"/>
<dbReference type="Proteomes" id="UP000838878">
    <property type="component" value="Chromosome 3"/>
</dbReference>
<keyword evidence="2 6" id="KW-0436">Ligase</keyword>
<comment type="similarity">
    <text evidence="6">Belongs to the glutamate--cysteine ligase type 3 family.</text>
</comment>